<keyword evidence="3" id="KW-1185">Reference proteome</keyword>
<dbReference type="GeneID" id="73334233"/>
<evidence type="ECO:0000313" key="3">
    <source>
        <dbReference type="Proteomes" id="UP000830671"/>
    </source>
</evidence>
<accession>A0A9Q8SAU8</accession>
<dbReference type="EMBL" id="CP019471">
    <property type="protein sequence ID" value="UQC73526.1"/>
    <property type="molecule type" value="Genomic_DNA"/>
</dbReference>
<feature type="signal peptide" evidence="1">
    <location>
        <begin position="1"/>
        <end position="19"/>
    </location>
</feature>
<evidence type="ECO:0000313" key="2">
    <source>
        <dbReference type="EMBL" id="UQC73526.1"/>
    </source>
</evidence>
<sequence length="181" mass="20015">MSLALTCILSSVFSHLLSPRTNNPASHQEKHSLGPERACLVLEVASGRRASQVSTLPYLMDRAACWQSKQNQLYSASHSLPSWRPCAASPVLPGRRLLLERKYAKVSAAKTEIGNYATERGLRGPVKVDCTRAFQRCNARTHSSSYLVPCSARRLTIEEWLIFVLHFSRTEAVASDGVSCL</sequence>
<protein>
    <recommendedName>
        <fullName evidence="4">Secreted protein</fullName>
    </recommendedName>
</protein>
<reference evidence="2" key="1">
    <citation type="journal article" date="2021" name="Mol. Plant Microbe Interact.">
        <title>Complete Genome Sequence of the Plant-Pathogenic Fungus Colletotrichum lupini.</title>
        <authorList>
            <person name="Baroncelli R."/>
            <person name="Pensec F."/>
            <person name="Da Lio D."/>
            <person name="Boufleur T."/>
            <person name="Vicente I."/>
            <person name="Sarrocco S."/>
            <person name="Picot A."/>
            <person name="Baraldi E."/>
            <person name="Sukno S."/>
            <person name="Thon M."/>
            <person name="Le Floch G."/>
        </authorList>
    </citation>
    <scope>NUCLEOTIDE SEQUENCE</scope>
    <source>
        <strain evidence="2">IMI 504893</strain>
    </source>
</reference>
<dbReference type="RefSeq" id="XP_049135180.1">
    <property type="nucleotide sequence ID" value="XM_049279223.1"/>
</dbReference>
<feature type="chain" id="PRO_5040504427" description="Secreted protein" evidence="1">
    <location>
        <begin position="20"/>
        <end position="181"/>
    </location>
</feature>
<dbReference type="AlphaFoldDB" id="A0A9Q8SAU8"/>
<gene>
    <name evidence="2" type="ORF">CLUP02_00171</name>
</gene>
<dbReference type="KEGG" id="clup:CLUP02_00171"/>
<evidence type="ECO:0008006" key="4">
    <source>
        <dbReference type="Google" id="ProtNLM"/>
    </source>
</evidence>
<evidence type="ECO:0000256" key="1">
    <source>
        <dbReference type="SAM" id="SignalP"/>
    </source>
</evidence>
<proteinExistence type="predicted"/>
<organism evidence="2 3">
    <name type="scientific">Colletotrichum lupini</name>
    <dbReference type="NCBI Taxonomy" id="145971"/>
    <lineage>
        <taxon>Eukaryota</taxon>
        <taxon>Fungi</taxon>
        <taxon>Dikarya</taxon>
        <taxon>Ascomycota</taxon>
        <taxon>Pezizomycotina</taxon>
        <taxon>Sordariomycetes</taxon>
        <taxon>Hypocreomycetidae</taxon>
        <taxon>Glomerellales</taxon>
        <taxon>Glomerellaceae</taxon>
        <taxon>Colletotrichum</taxon>
        <taxon>Colletotrichum acutatum species complex</taxon>
    </lineage>
</organism>
<name>A0A9Q8SAU8_9PEZI</name>
<dbReference type="Proteomes" id="UP000830671">
    <property type="component" value="Chromosome 1"/>
</dbReference>
<keyword evidence="1" id="KW-0732">Signal</keyword>